<evidence type="ECO:0000313" key="1">
    <source>
        <dbReference type="EMBL" id="CAE6361713.1"/>
    </source>
</evidence>
<dbReference type="Proteomes" id="UP000663846">
    <property type="component" value="Unassembled WGS sequence"/>
</dbReference>
<organism evidence="1 2">
    <name type="scientific">Rhizoctonia solani</name>
    <dbReference type="NCBI Taxonomy" id="456999"/>
    <lineage>
        <taxon>Eukaryota</taxon>
        <taxon>Fungi</taxon>
        <taxon>Dikarya</taxon>
        <taxon>Basidiomycota</taxon>
        <taxon>Agaricomycotina</taxon>
        <taxon>Agaricomycetes</taxon>
        <taxon>Cantharellales</taxon>
        <taxon>Ceratobasidiaceae</taxon>
        <taxon>Rhizoctonia</taxon>
    </lineage>
</organism>
<dbReference type="AlphaFoldDB" id="A0A8H3A295"/>
<accession>A0A8H3A295</accession>
<evidence type="ECO:0000313" key="2">
    <source>
        <dbReference type="Proteomes" id="UP000663846"/>
    </source>
</evidence>
<sequence>MGRLSYTPIESKLGLDATHIPLTLPCLRSLASMRSTNQRNHIHNGPALPIEVILLIAEELLAMGRTSDLAAMSLLGSDYAPVIQQILFRHVHVTTYNRYARLMRTFQSGGDSPERCHALASLVRRISVVLGPYSHQDEVLRPHHLTNLYDNLPMLEFVDLTEAPMSGLGRILVPFEEDVDRMGTLEFLRSVALTGHLGPVGRPMFLGLPCLEELCLFGHIPASLFSSAYPRSSHSLRRLTWGCTTAPTLQRIRWAFGQSEEVIDGELVLLSRPNSETELNAIRQYAHQRNMVFRDNSI</sequence>
<evidence type="ECO:0008006" key="3">
    <source>
        <dbReference type="Google" id="ProtNLM"/>
    </source>
</evidence>
<protein>
    <recommendedName>
        <fullName evidence="3">F-box domain-containing protein</fullName>
    </recommendedName>
</protein>
<proteinExistence type="predicted"/>
<reference evidence="1" key="1">
    <citation type="submission" date="2021-01" db="EMBL/GenBank/DDBJ databases">
        <authorList>
            <person name="Kaushik A."/>
        </authorList>
    </citation>
    <scope>NUCLEOTIDE SEQUENCE</scope>
    <source>
        <strain evidence="1">AG1-1C</strain>
    </source>
</reference>
<gene>
    <name evidence="1" type="ORF">RDB_LOCUS19538</name>
</gene>
<dbReference type="EMBL" id="CAJMWS010000099">
    <property type="protein sequence ID" value="CAE6361713.1"/>
    <property type="molecule type" value="Genomic_DNA"/>
</dbReference>
<name>A0A8H3A295_9AGAM</name>
<comment type="caution">
    <text evidence="1">The sequence shown here is derived from an EMBL/GenBank/DDBJ whole genome shotgun (WGS) entry which is preliminary data.</text>
</comment>